<name>A0A2K9A721_9GAMM</name>
<dbReference type="PANTHER" id="PTHR38041">
    <property type="entry name" value="CHORISMATE MUTASE"/>
    <property type="match status" value="1"/>
</dbReference>
<keyword evidence="5" id="KW-1185">Reference proteome</keyword>
<dbReference type="GO" id="GO:0009697">
    <property type="term" value="P:salicylic acid biosynthetic process"/>
    <property type="evidence" value="ECO:0007669"/>
    <property type="project" value="TreeGrafter"/>
</dbReference>
<dbReference type="InterPro" id="IPR051331">
    <property type="entry name" value="Chorismate_mutase-related"/>
</dbReference>
<dbReference type="SMART" id="SM00830">
    <property type="entry name" value="CM_2"/>
    <property type="match status" value="1"/>
</dbReference>
<dbReference type="GO" id="GO:0046417">
    <property type="term" value="P:chorismate metabolic process"/>
    <property type="evidence" value="ECO:0007669"/>
    <property type="project" value="InterPro"/>
</dbReference>
<evidence type="ECO:0000313" key="5">
    <source>
        <dbReference type="Proteomes" id="UP000232693"/>
    </source>
</evidence>
<dbReference type="PROSITE" id="PS51168">
    <property type="entry name" value="CHORISMATE_MUT_2"/>
    <property type="match status" value="1"/>
</dbReference>
<gene>
    <name evidence="4" type="ORF">CW740_04380</name>
</gene>
<dbReference type="GO" id="GO:0004106">
    <property type="term" value="F:chorismate mutase activity"/>
    <property type="evidence" value="ECO:0007669"/>
    <property type="project" value="UniProtKB-EC"/>
</dbReference>
<accession>A0A2K9A721</accession>
<evidence type="ECO:0000256" key="1">
    <source>
        <dbReference type="ARBA" id="ARBA00012404"/>
    </source>
</evidence>
<evidence type="ECO:0000256" key="2">
    <source>
        <dbReference type="ARBA" id="ARBA00023235"/>
    </source>
</evidence>
<evidence type="ECO:0000259" key="3">
    <source>
        <dbReference type="PROSITE" id="PS51168"/>
    </source>
</evidence>
<dbReference type="Proteomes" id="UP000232693">
    <property type="component" value="Chromosome"/>
</dbReference>
<dbReference type="Gene3D" id="1.20.59.10">
    <property type="entry name" value="Chorismate mutase"/>
    <property type="match status" value="1"/>
</dbReference>
<dbReference type="OrthoDB" id="9802281at2"/>
<dbReference type="InterPro" id="IPR036979">
    <property type="entry name" value="CM_dom_sf"/>
</dbReference>
<dbReference type="KEGG" id="kpd:CW740_04380"/>
<dbReference type="PANTHER" id="PTHR38041:SF1">
    <property type="entry name" value="CHORISMATE MUTASE"/>
    <property type="match status" value="1"/>
</dbReference>
<reference evidence="4 5" key="1">
    <citation type="submission" date="2017-12" db="EMBL/GenBank/DDBJ databases">
        <title>Kangiella profundi FT102 completed genome.</title>
        <authorList>
            <person name="Xu J."/>
            <person name="Wang J."/>
            <person name="Lu Y."/>
        </authorList>
    </citation>
    <scope>NUCLEOTIDE SEQUENCE [LARGE SCALE GENOMIC DNA]</scope>
    <source>
        <strain evidence="4 5">FT102</strain>
    </source>
</reference>
<feature type="domain" description="Chorismate mutase" evidence="3">
    <location>
        <begin position="1"/>
        <end position="88"/>
    </location>
</feature>
<dbReference type="EC" id="5.4.99.5" evidence="1"/>
<dbReference type="InterPro" id="IPR036263">
    <property type="entry name" value="Chorismate_II_sf"/>
</dbReference>
<organism evidence="4 5">
    <name type="scientific">Kangiella profundi</name>
    <dbReference type="NCBI Taxonomy" id="1561924"/>
    <lineage>
        <taxon>Bacteria</taxon>
        <taxon>Pseudomonadati</taxon>
        <taxon>Pseudomonadota</taxon>
        <taxon>Gammaproteobacteria</taxon>
        <taxon>Kangiellales</taxon>
        <taxon>Kangiellaceae</taxon>
        <taxon>Kangiella</taxon>
    </lineage>
</organism>
<evidence type="ECO:0000313" key="4">
    <source>
        <dbReference type="EMBL" id="AUD78530.1"/>
    </source>
</evidence>
<dbReference type="EMBL" id="CP025120">
    <property type="protein sequence ID" value="AUD78530.1"/>
    <property type="molecule type" value="Genomic_DNA"/>
</dbReference>
<proteinExistence type="predicted"/>
<sequence>MMPLDQLRSQIDTIDEQLLSLLKQRSQVIDTISDIKGELGLPLHCPERERQIINSICSRNPTLYHQLDLICIFRAIFNASLNLQLLKNTKQAG</sequence>
<dbReference type="Pfam" id="PF01817">
    <property type="entry name" value="CM_2"/>
    <property type="match status" value="1"/>
</dbReference>
<dbReference type="InterPro" id="IPR002701">
    <property type="entry name" value="CM_II_prokaryot"/>
</dbReference>
<dbReference type="AlphaFoldDB" id="A0A2K9A721"/>
<protein>
    <recommendedName>
        <fullName evidence="1">chorismate mutase</fullName>
        <ecNumber evidence="1">5.4.99.5</ecNumber>
    </recommendedName>
</protein>
<dbReference type="SUPFAM" id="SSF48600">
    <property type="entry name" value="Chorismate mutase II"/>
    <property type="match status" value="1"/>
</dbReference>
<keyword evidence="2" id="KW-0413">Isomerase</keyword>